<comment type="caution">
    <text evidence="2">The sequence shown here is derived from an EMBL/GenBank/DDBJ whole genome shotgun (WGS) entry which is preliminary data.</text>
</comment>
<name>A0A5C5YVG3_9BACT</name>
<evidence type="ECO:0000313" key="2">
    <source>
        <dbReference type="EMBL" id="TWT78746.1"/>
    </source>
</evidence>
<dbReference type="InterPro" id="IPR036278">
    <property type="entry name" value="Sialidase_sf"/>
</dbReference>
<dbReference type="Gene3D" id="2.120.10.10">
    <property type="match status" value="1"/>
</dbReference>
<sequence precursor="true">MSIRSFVAHFTGSMLLVAFSSGVTASSTVPADLNEGDISLRLGGVGGVYFLAEPGELVIDVQKEDLNRSSRKTHLRAILVAPDRELVQELLIPDDGLPRGSKIGPTQRIRFSTIVKQKGIYALNITVANDRYGAAMRWGFRTNCSKFLIETSRGHRDAAHEEPIVVDSPNQPGNICFVPQAGSFGIEMTGLAKSLDNALVFDADDRLVQSMQIDKQGKAACKFPSDKTRGEKPWRIHLDTFQATVHIDGVTRWDRNDAYQDLCCWSPSRETWFPLLSYRWLMTPYQRTIYQGGDQHKIQAFRIHNNSSETQTFHLDLVFPDQQWPAILSQDHVSLKPKSAAEVTVSFSSSVEQQTQTLQLRATPESTPHFSTYATLTVKAGEPPASSSLNMPITLKPYQHENNQFGYGVDYPQDNQVYFDLENRPYILSSRQLWRRVDGSWVANDLSGARREASVGDGAIRASGTKVAFDQDNDLYILGMCGRTAVLLHSSDHGASFAAFAIAGQENRSRSFDIEQFSGHNIPTGPPPIVRYTRTASDPKLMWRRIHNLDLFLPEKAKGQISIGDPIAISDHCIGQSAHSGIPSSVVSQGEKVHVVWGQATDPKQKPPGVPGYAVTYNRKFKNLSEPTLIGYGPPANDVHNSPSITIDGDGFLHLLIGTHGKPFPYAKSLKSNDTSTGWTATEPIADVRQTYVGLVTGQDGTLHAVYRMWTFNEQPHPESMHAVLAYSRKPAGQPWSTPMPLVVAAFSDYSIFYHRLTIDRTGRLWLSYDYWSTYWFYRNDHVGSRRSLLTSPDDGETWKLAGDDDWISLEN</sequence>
<accession>A0A5C5YVG3</accession>
<keyword evidence="1" id="KW-0732">Signal</keyword>
<dbReference type="AlphaFoldDB" id="A0A5C5YVG3"/>
<dbReference type="RefSeq" id="WP_146393812.1">
    <property type="nucleotide sequence ID" value="NZ_SJPJ01000001.1"/>
</dbReference>
<keyword evidence="3" id="KW-1185">Reference proteome</keyword>
<dbReference type="Pfam" id="PF15892">
    <property type="entry name" value="BNR_4"/>
    <property type="match status" value="1"/>
</dbReference>
<proteinExistence type="predicted"/>
<gene>
    <name evidence="2" type="ORF">CA13_01430</name>
</gene>
<dbReference type="Proteomes" id="UP000315010">
    <property type="component" value="Unassembled WGS sequence"/>
</dbReference>
<dbReference type="EMBL" id="SJPJ01000001">
    <property type="protein sequence ID" value="TWT78746.1"/>
    <property type="molecule type" value="Genomic_DNA"/>
</dbReference>
<dbReference type="SUPFAM" id="SSF50939">
    <property type="entry name" value="Sialidases"/>
    <property type="match status" value="1"/>
</dbReference>
<dbReference type="OrthoDB" id="223410at2"/>
<feature type="signal peptide" evidence="1">
    <location>
        <begin position="1"/>
        <end position="25"/>
    </location>
</feature>
<protein>
    <submittedName>
        <fullName evidence="2">Uncharacterized protein</fullName>
    </submittedName>
</protein>
<organism evidence="2 3">
    <name type="scientific">Novipirellula herctigrandis</name>
    <dbReference type="NCBI Taxonomy" id="2527986"/>
    <lineage>
        <taxon>Bacteria</taxon>
        <taxon>Pseudomonadati</taxon>
        <taxon>Planctomycetota</taxon>
        <taxon>Planctomycetia</taxon>
        <taxon>Pirellulales</taxon>
        <taxon>Pirellulaceae</taxon>
        <taxon>Novipirellula</taxon>
    </lineage>
</organism>
<feature type="chain" id="PRO_5022986906" evidence="1">
    <location>
        <begin position="26"/>
        <end position="812"/>
    </location>
</feature>
<reference evidence="2 3" key="1">
    <citation type="submission" date="2019-02" db="EMBL/GenBank/DDBJ databases">
        <title>Deep-cultivation of Planctomycetes and their phenomic and genomic characterization uncovers novel biology.</title>
        <authorList>
            <person name="Wiegand S."/>
            <person name="Jogler M."/>
            <person name="Boedeker C."/>
            <person name="Pinto D."/>
            <person name="Vollmers J."/>
            <person name="Rivas-Marin E."/>
            <person name="Kohn T."/>
            <person name="Peeters S.H."/>
            <person name="Heuer A."/>
            <person name="Rast P."/>
            <person name="Oberbeckmann S."/>
            <person name="Bunk B."/>
            <person name="Jeske O."/>
            <person name="Meyerdierks A."/>
            <person name="Storesund J.E."/>
            <person name="Kallscheuer N."/>
            <person name="Luecker S."/>
            <person name="Lage O.M."/>
            <person name="Pohl T."/>
            <person name="Merkel B.J."/>
            <person name="Hornburger P."/>
            <person name="Mueller R.-W."/>
            <person name="Bruemmer F."/>
            <person name="Labrenz M."/>
            <person name="Spormann A.M."/>
            <person name="Op Den Camp H."/>
            <person name="Overmann J."/>
            <person name="Amann R."/>
            <person name="Jetten M.S.M."/>
            <person name="Mascher T."/>
            <person name="Medema M.H."/>
            <person name="Devos D.P."/>
            <person name="Kaster A.-K."/>
            <person name="Ovreas L."/>
            <person name="Rohde M."/>
            <person name="Galperin M.Y."/>
            <person name="Jogler C."/>
        </authorList>
    </citation>
    <scope>NUCLEOTIDE SEQUENCE [LARGE SCALE GENOMIC DNA]</scope>
    <source>
        <strain evidence="2 3">CA13</strain>
    </source>
</reference>
<evidence type="ECO:0000313" key="3">
    <source>
        <dbReference type="Proteomes" id="UP000315010"/>
    </source>
</evidence>
<evidence type="ECO:0000256" key="1">
    <source>
        <dbReference type="SAM" id="SignalP"/>
    </source>
</evidence>